<keyword evidence="2 5" id="KW-0808">Transferase</keyword>
<dbReference type="GO" id="GO:0008168">
    <property type="term" value="F:methyltransferase activity"/>
    <property type="evidence" value="ECO:0007669"/>
    <property type="project" value="UniProtKB-KW"/>
</dbReference>
<dbReference type="InterPro" id="IPR029063">
    <property type="entry name" value="SAM-dependent_MTases_sf"/>
</dbReference>
<dbReference type="SUPFAM" id="SSF53335">
    <property type="entry name" value="S-adenosyl-L-methionine-dependent methyltransferases"/>
    <property type="match status" value="1"/>
</dbReference>
<evidence type="ECO:0000259" key="4">
    <source>
        <dbReference type="Pfam" id="PF13649"/>
    </source>
</evidence>
<evidence type="ECO:0000313" key="5">
    <source>
        <dbReference type="EMBL" id="SEU17948.1"/>
    </source>
</evidence>
<dbReference type="PANTHER" id="PTHR43464">
    <property type="entry name" value="METHYLTRANSFERASE"/>
    <property type="match status" value="1"/>
</dbReference>
<keyword evidence="3" id="KW-0949">S-adenosyl-L-methionine</keyword>
<evidence type="ECO:0000256" key="1">
    <source>
        <dbReference type="ARBA" id="ARBA00022603"/>
    </source>
</evidence>
<feature type="domain" description="Methyltransferase" evidence="4">
    <location>
        <begin position="9"/>
        <end position="105"/>
    </location>
</feature>
<dbReference type="PANTHER" id="PTHR43464:SF19">
    <property type="entry name" value="UBIQUINONE BIOSYNTHESIS O-METHYLTRANSFERASE, MITOCHONDRIAL"/>
    <property type="match status" value="1"/>
</dbReference>
<dbReference type="Proteomes" id="UP000199181">
    <property type="component" value="Unassembled WGS sequence"/>
</dbReference>
<dbReference type="Pfam" id="PF13649">
    <property type="entry name" value="Methyltransf_25"/>
    <property type="match status" value="1"/>
</dbReference>
<dbReference type="Gene3D" id="3.40.50.150">
    <property type="entry name" value="Vaccinia Virus protein VP39"/>
    <property type="match status" value="1"/>
</dbReference>
<dbReference type="CDD" id="cd02440">
    <property type="entry name" value="AdoMet_MTases"/>
    <property type="match status" value="1"/>
</dbReference>
<evidence type="ECO:0000256" key="2">
    <source>
        <dbReference type="ARBA" id="ARBA00022679"/>
    </source>
</evidence>
<dbReference type="GO" id="GO:0032259">
    <property type="term" value="P:methylation"/>
    <property type="evidence" value="ECO:0007669"/>
    <property type="project" value="UniProtKB-KW"/>
</dbReference>
<keyword evidence="1 5" id="KW-0489">Methyltransferase</keyword>
<proteinExistence type="predicted"/>
<dbReference type="AlphaFoldDB" id="A0A1I0K2T6"/>
<sequence>MDIQPGDRVLEIGCGAGIAAGLVAGKLQTGSLTAIDRSAPMVQKASARNRAFVEAGRAVFLAVPIEKVPDPDTPYDKAFAFNVSLFWGKPSRALRALAALLKPDGHLYVFHQPPSEDKTRPIAEATRRLLEAQGYAVQETRYQPMKPAMVSCVLARPGT</sequence>
<gene>
    <name evidence="5" type="ORF">SAMN05443639_10916</name>
</gene>
<reference evidence="6" key="1">
    <citation type="submission" date="2016-10" db="EMBL/GenBank/DDBJ databases">
        <authorList>
            <person name="Varghese N."/>
            <person name="Submissions S."/>
        </authorList>
    </citation>
    <scope>NUCLEOTIDE SEQUENCE [LARGE SCALE GENOMIC DNA]</scope>
    <source>
        <strain evidence="6">DSM 16858</strain>
    </source>
</reference>
<organism evidence="5 6">
    <name type="scientific">Stigmatella erecta</name>
    <dbReference type="NCBI Taxonomy" id="83460"/>
    <lineage>
        <taxon>Bacteria</taxon>
        <taxon>Pseudomonadati</taxon>
        <taxon>Myxococcota</taxon>
        <taxon>Myxococcia</taxon>
        <taxon>Myxococcales</taxon>
        <taxon>Cystobacterineae</taxon>
        <taxon>Archangiaceae</taxon>
        <taxon>Stigmatella</taxon>
    </lineage>
</organism>
<evidence type="ECO:0000313" key="6">
    <source>
        <dbReference type="Proteomes" id="UP000199181"/>
    </source>
</evidence>
<accession>A0A1I0K2T6</accession>
<dbReference type="EMBL" id="FOIJ01000009">
    <property type="protein sequence ID" value="SEU17948.1"/>
    <property type="molecule type" value="Genomic_DNA"/>
</dbReference>
<dbReference type="InterPro" id="IPR041698">
    <property type="entry name" value="Methyltransf_25"/>
</dbReference>
<evidence type="ECO:0000256" key="3">
    <source>
        <dbReference type="ARBA" id="ARBA00022691"/>
    </source>
</evidence>
<name>A0A1I0K2T6_9BACT</name>
<protein>
    <submittedName>
        <fullName evidence="5">Methyltransferase domain-containing protein</fullName>
    </submittedName>
</protein>
<keyword evidence="6" id="KW-1185">Reference proteome</keyword>